<evidence type="ECO:0000256" key="3">
    <source>
        <dbReference type="ARBA" id="ARBA00022475"/>
    </source>
</evidence>
<evidence type="ECO:0000313" key="10">
    <source>
        <dbReference type="Proteomes" id="UP001222275"/>
    </source>
</evidence>
<dbReference type="PANTHER" id="PTHR30558">
    <property type="entry name" value="EXBD MEMBRANE COMPONENT OF PMF-DRIVEN MACROMOLECULE IMPORT SYSTEM"/>
    <property type="match status" value="1"/>
</dbReference>
<evidence type="ECO:0000256" key="2">
    <source>
        <dbReference type="ARBA" id="ARBA00005811"/>
    </source>
</evidence>
<evidence type="ECO:0000256" key="7">
    <source>
        <dbReference type="RuleBase" id="RU003879"/>
    </source>
</evidence>
<sequence>MNNSPRPIKILVKPSQPIDLDSNLIPMINIVFLLLIFFMIAGQIQSPQTTEVSLTQTEKQEKYLDRAYQVTLDANNQWLIYGEPYSANDLLSKLQQQQEISPKDTLNLAVYVDQRATIAQLNKLLSTLKQLEWQKVHLVTQKAR</sequence>
<evidence type="ECO:0000256" key="8">
    <source>
        <dbReference type="SAM" id="Phobius"/>
    </source>
</evidence>
<evidence type="ECO:0000256" key="6">
    <source>
        <dbReference type="ARBA" id="ARBA00023136"/>
    </source>
</evidence>
<comment type="subcellular location">
    <subcellularLocation>
        <location evidence="1">Cell membrane</location>
        <topology evidence="1">Single-pass membrane protein</topology>
    </subcellularLocation>
    <subcellularLocation>
        <location evidence="7">Cell membrane</location>
        <topology evidence="7">Single-pass type II membrane protein</topology>
    </subcellularLocation>
</comment>
<comment type="similarity">
    <text evidence="2 7">Belongs to the ExbD/TolR family.</text>
</comment>
<keyword evidence="10" id="KW-1185">Reference proteome</keyword>
<dbReference type="InterPro" id="IPR003400">
    <property type="entry name" value="ExbD"/>
</dbReference>
<evidence type="ECO:0000256" key="4">
    <source>
        <dbReference type="ARBA" id="ARBA00022692"/>
    </source>
</evidence>
<keyword evidence="7" id="KW-0653">Protein transport</keyword>
<keyword evidence="5 8" id="KW-1133">Transmembrane helix</keyword>
<proteinExistence type="inferred from homology"/>
<dbReference type="Pfam" id="PF02472">
    <property type="entry name" value="ExbD"/>
    <property type="match status" value="1"/>
</dbReference>
<dbReference type="PANTHER" id="PTHR30558:SF7">
    <property type="entry name" value="TOL-PAL SYSTEM PROTEIN TOLR"/>
    <property type="match status" value="1"/>
</dbReference>
<evidence type="ECO:0000256" key="1">
    <source>
        <dbReference type="ARBA" id="ARBA00004162"/>
    </source>
</evidence>
<dbReference type="RefSeq" id="WP_275595430.1">
    <property type="nucleotide sequence ID" value="NZ_CP102381.1"/>
</dbReference>
<dbReference type="Proteomes" id="UP001222275">
    <property type="component" value="Chromosome"/>
</dbReference>
<organism evidence="9 10">
    <name type="scientific">Thiomicrorhabdus lithotrophica</name>
    <dbReference type="NCBI Taxonomy" id="2949997"/>
    <lineage>
        <taxon>Bacteria</taxon>
        <taxon>Pseudomonadati</taxon>
        <taxon>Pseudomonadota</taxon>
        <taxon>Gammaproteobacteria</taxon>
        <taxon>Thiotrichales</taxon>
        <taxon>Piscirickettsiaceae</taxon>
        <taxon>Thiomicrorhabdus</taxon>
    </lineage>
</organism>
<name>A0ABY8CB19_9GAMM</name>
<keyword evidence="7" id="KW-0813">Transport</keyword>
<keyword evidence="3" id="KW-1003">Cell membrane</keyword>
<accession>A0ABY8CB19</accession>
<keyword evidence="6 8" id="KW-0472">Membrane</keyword>
<protein>
    <submittedName>
        <fullName evidence="9">Biopolymer transporter ExbD</fullName>
    </submittedName>
</protein>
<gene>
    <name evidence="9" type="ORF">NR989_02690</name>
</gene>
<keyword evidence="4 7" id="KW-0812">Transmembrane</keyword>
<dbReference type="EMBL" id="CP102381">
    <property type="protein sequence ID" value="WEJ63176.1"/>
    <property type="molecule type" value="Genomic_DNA"/>
</dbReference>
<evidence type="ECO:0000313" key="9">
    <source>
        <dbReference type="EMBL" id="WEJ63176.1"/>
    </source>
</evidence>
<reference evidence="9 10" key="1">
    <citation type="submission" date="2022-06" db="EMBL/GenBank/DDBJ databases">
        <title>Thiomicrohabdus sp. nov, an obligately chemolithoautotrophic, sulfur-oxidizing bacterium isolated from beach of Guanyin Mountain. Amoy.</title>
        <authorList>
            <person name="Zhu H."/>
        </authorList>
    </citation>
    <scope>NUCLEOTIDE SEQUENCE [LARGE SCALE GENOMIC DNA]</scope>
    <source>
        <strain evidence="9 10">XGS-01</strain>
    </source>
</reference>
<evidence type="ECO:0000256" key="5">
    <source>
        <dbReference type="ARBA" id="ARBA00022989"/>
    </source>
</evidence>
<feature type="transmembrane region" description="Helical" evidence="8">
    <location>
        <begin position="24"/>
        <end position="41"/>
    </location>
</feature>